<accession>A0A6J6M036</accession>
<reference evidence="3" key="1">
    <citation type="submission" date="2020-05" db="EMBL/GenBank/DDBJ databases">
        <authorList>
            <person name="Chiriac C."/>
            <person name="Salcher M."/>
            <person name="Ghai R."/>
            <person name="Kavagutti S V."/>
        </authorList>
    </citation>
    <scope>NUCLEOTIDE SEQUENCE</scope>
</reference>
<dbReference type="EMBL" id="CAEZWE010000107">
    <property type="protein sequence ID" value="CAB4666174.1"/>
    <property type="molecule type" value="Genomic_DNA"/>
</dbReference>
<sequence>MVEDVVDVGVRERERPAVATGRTAEGTLRYDRTDGLLVINDGAHGCG</sequence>
<evidence type="ECO:0000313" key="3">
    <source>
        <dbReference type="EMBL" id="CAB4666174.1"/>
    </source>
</evidence>
<protein>
    <submittedName>
        <fullName evidence="3">Unannotated protein</fullName>
    </submittedName>
</protein>
<dbReference type="EMBL" id="CAEZTC010000040">
    <property type="protein sequence ID" value="CAB4555300.1"/>
    <property type="molecule type" value="Genomic_DNA"/>
</dbReference>
<name>A0A6J6M036_9ZZZZ</name>
<dbReference type="EMBL" id="CAEZTQ010000050">
    <property type="protein sequence ID" value="CAB4569682.1"/>
    <property type="molecule type" value="Genomic_DNA"/>
</dbReference>
<evidence type="ECO:0000313" key="2">
    <source>
        <dbReference type="EMBL" id="CAB4569682.1"/>
    </source>
</evidence>
<organism evidence="3">
    <name type="scientific">freshwater metagenome</name>
    <dbReference type="NCBI Taxonomy" id="449393"/>
    <lineage>
        <taxon>unclassified sequences</taxon>
        <taxon>metagenomes</taxon>
        <taxon>ecological metagenomes</taxon>
    </lineage>
</organism>
<evidence type="ECO:0000313" key="1">
    <source>
        <dbReference type="EMBL" id="CAB4555300.1"/>
    </source>
</evidence>
<dbReference type="AlphaFoldDB" id="A0A6J6M036"/>
<proteinExistence type="predicted"/>
<gene>
    <name evidence="1" type="ORF">UFOPK1572_00452</name>
    <name evidence="2" type="ORF">UFOPK1704_00365</name>
    <name evidence="3" type="ORF">UFOPK2169_01718</name>
</gene>